<keyword evidence="1" id="KW-0175">Coiled coil</keyword>
<dbReference type="InParanoid" id="A0A409WMF0"/>
<comment type="caution">
    <text evidence="2">The sequence shown here is derived from an EMBL/GenBank/DDBJ whole genome shotgun (WGS) entry which is preliminary data.</text>
</comment>
<sequence length="113" mass="12785">MQLRKATEIALKKRSKIGQLSCRLEEREEDVKEIQAEMQTLRQELKVLEEEMQKAQEDVEGMKHELSTALLEQTAAKALEGSDKDLKLCDLESSSAPVSERYCGYPPPLCTAM</sequence>
<organism evidence="2 3">
    <name type="scientific">Gymnopilus dilepis</name>
    <dbReference type="NCBI Taxonomy" id="231916"/>
    <lineage>
        <taxon>Eukaryota</taxon>
        <taxon>Fungi</taxon>
        <taxon>Dikarya</taxon>
        <taxon>Basidiomycota</taxon>
        <taxon>Agaricomycotina</taxon>
        <taxon>Agaricomycetes</taxon>
        <taxon>Agaricomycetidae</taxon>
        <taxon>Agaricales</taxon>
        <taxon>Agaricineae</taxon>
        <taxon>Hymenogastraceae</taxon>
        <taxon>Gymnopilus</taxon>
    </lineage>
</organism>
<protein>
    <submittedName>
        <fullName evidence="2">Uncharacterized protein</fullName>
    </submittedName>
</protein>
<feature type="coiled-coil region" evidence="1">
    <location>
        <begin position="17"/>
        <end position="72"/>
    </location>
</feature>
<evidence type="ECO:0000313" key="3">
    <source>
        <dbReference type="Proteomes" id="UP000284706"/>
    </source>
</evidence>
<dbReference type="AlphaFoldDB" id="A0A409WMF0"/>
<dbReference type="Proteomes" id="UP000284706">
    <property type="component" value="Unassembled WGS sequence"/>
</dbReference>
<accession>A0A409WMF0</accession>
<proteinExistence type="predicted"/>
<dbReference type="EMBL" id="NHYE01004993">
    <property type="protein sequence ID" value="PPQ79659.1"/>
    <property type="molecule type" value="Genomic_DNA"/>
</dbReference>
<name>A0A409WMF0_9AGAR</name>
<dbReference type="Gene3D" id="1.20.5.190">
    <property type="match status" value="1"/>
</dbReference>
<gene>
    <name evidence="2" type="ORF">CVT26_015785</name>
</gene>
<evidence type="ECO:0000313" key="2">
    <source>
        <dbReference type="EMBL" id="PPQ79659.1"/>
    </source>
</evidence>
<reference evidence="2 3" key="1">
    <citation type="journal article" date="2018" name="Evol. Lett.">
        <title>Horizontal gene cluster transfer increased hallucinogenic mushroom diversity.</title>
        <authorList>
            <person name="Reynolds H.T."/>
            <person name="Vijayakumar V."/>
            <person name="Gluck-Thaler E."/>
            <person name="Korotkin H.B."/>
            <person name="Matheny P.B."/>
            <person name="Slot J.C."/>
        </authorList>
    </citation>
    <scope>NUCLEOTIDE SEQUENCE [LARGE SCALE GENOMIC DNA]</scope>
    <source>
        <strain evidence="2 3">SRW20</strain>
    </source>
</reference>
<evidence type="ECO:0000256" key="1">
    <source>
        <dbReference type="SAM" id="Coils"/>
    </source>
</evidence>
<keyword evidence="3" id="KW-1185">Reference proteome</keyword>